<feature type="coiled-coil region" evidence="1">
    <location>
        <begin position="154"/>
        <end position="181"/>
    </location>
</feature>
<dbReference type="PANTHER" id="PTHR33969:SF2">
    <property type="entry name" value="SEGREGATION AND CONDENSATION PROTEIN A"/>
    <property type="match status" value="1"/>
</dbReference>
<proteinExistence type="predicted"/>
<comment type="caution">
    <text evidence="2">The sequence shown here is derived from an EMBL/GenBank/DDBJ whole genome shotgun (WGS) entry which is preliminary data.</text>
</comment>
<evidence type="ECO:0000313" key="2">
    <source>
        <dbReference type="EMBL" id="TQS81633.1"/>
    </source>
</evidence>
<accession>A0A8J8PFA7</accession>
<evidence type="ECO:0000256" key="1">
    <source>
        <dbReference type="SAM" id="Coils"/>
    </source>
</evidence>
<evidence type="ECO:0000313" key="3">
    <source>
        <dbReference type="Proteomes" id="UP000752814"/>
    </source>
</evidence>
<keyword evidence="1" id="KW-0175">Coiled coil</keyword>
<dbReference type="AlphaFoldDB" id="A0A8J8PFA7"/>
<dbReference type="InterPro" id="IPR023093">
    <property type="entry name" value="ScpA-like_C"/>
</dbReference>
<dbReference type="Proteomes" id="UP000752814">
    <property type="component" value="Unassembled WGS sequence"/>
</dbReference>
<organism evidence="2 3">
    <name type="scientific">Candidatus Methanomassiliicoccus intestinalis</name>
    <dbReference type="NCBI Taxonomy" id="1406512"/>
    <lineage>
        <taxon>Archaea</taxon>
        <taxon>Methanobacteriati</taxon>
        <taxon>Thermoplasmatota</taxon>
        <taxon>Thermoplasmata</taxon>
        <taxon>Methanomassiliicoccales</taxon>
        <taxon>Methanomassiliicoccaceae</taxon>
        <taxon>Methanomassiliicoccus</taxon>
    </lineage>
</organism>
<evidence type="ECO:0008006" key="4">
    <source>
        <dbReference type="Google" id="ProtNLM"/>
    </source>
</evidence>
<dbReference type="PANTHER" id="PTHR33969">
    <property type="entry name" value="SEGREGATION AND CONDENSATION PROTEIN A"/>
    <property type="match status" value="1"/>
</dbReference>
<dbReference type="RefSeq" id="WP_400195032.1">
    <property type="nucleotide sequence ID" value="NZ_CAYAYE010000010.1"/>
</dbReference>
<reference evidence="2" key="1">
    <citation type="submission" date="2016-03" db="EMBL/GenBank/DDBJ databases">
        <authorList>
            <person name="Borrel G."/>
            <person name="Mccann A."/>
            <person name="O'Toole P.W."/>
        </authorList>
    </citation>
    <scope>NUCLEOTIDE SEQUENCE</scope>
    <source>
        <strain evidence="2">183</strain>
    </source>
</reference>
<gene>
    <name evidence="2" type="ORF">A3207_04325</name>
</gene>
<dbReference type="EMBL" id="LVVT01000022">
    <property type="protein sequence ID" value="TQS81633.1"/>
    <property type="molecule type" value="Genomic_DNA"/>
</dbReference>
<name>A0A8J8PFA7_9ARCH</name>
<dbReference type="InterPro" id="IPR003768">
    <property type="entry name" value="ScpA"/>
</dbReference>
<sequence>MKFTGTEGVLQHLLFHKAIINEDDASEKIDNYLRILESASETTSSDPLDRSIETVFDLVLNNDMDPWDIDLMRFTQLYTEKVKDSEVNFVLAGKLMLMAWSILRMQSERILINSEEQEEPIDEFYDDYGSERELLCMPDEVSLYEVVRRKGSRAVTLVELLEAFEEARREEEQNLSRVRIREVKPKDEKFDTKAHNDDMERDVEMIWARIMKCGPGEIDIEDIWEGGREDLVTIFMSVLFLARDGKIDLWQEDAPFGRVRLQVRIEKDIATIEDISSEVAEEIVIENKDSVV</sequence>
<dbReference type="Gene3D" id="1.10.10.580">
    <property type="entry name" value="Structural maintenance of chromosome 1. Chain E"/>
    <property type="match status" value="1"/>
</dbReference>
<protein>
    <recommendedName>
        <fullName evidence="4">Segregation and condensation protein A</fullName>
    </recommendedName>
</protein>